<evidence type="ECO:0000256" key="6">
    <source>
        <dbReference type="SAM" id="Phobius"/>
    </source>
</evidence>
<keyword evidence="9" id="KW-1185">Reference proteome</keyword>
<dbReference type="Pfam" id="PF07690">
    <property type="entry name" value="MFS_1"/>
    <property type="match status" value="1"/>
</dbReference>
<dbReference type="Proteomes" id="UP000660380">
    <property type="component" value="Unassembled WGS sequence"/>
</dbReference>
<evidence type="ECO:0000256" key="2">
    <source>
        <dbReference type="ARBA" id="ARBA00022448"/>
    </source>
</evidence>
<dbReference type="SUPFAM" id="SSF103473">
    <property type="entry name" value="MFS general substrate transporter"/>
    <property type="match status" value="1"/>
</dbReference>
<accession>A0ABR8GSL6</accession>
<dbReference type="PRINTS" id="PR01035">
    <property type="entry name" value="TCRTETA"/>
</dbReference>
<dbReference type="InterPro" id="IPR011701">
    <property type="entry name" value="MFS"/>
</dbReference>
<dbReference type="CDD" id="cd17325">
    <property type="entry name" value="MFS_MdtG_SLC18_like"/>
    <property type="match status" value="1"/>
</dbReference>
<feature type="transmembrane region" description="Helical" evidence="6">
    <location>
        <begin position="262"/>
        <end position="283"/>
    </location>
</feature>
<evidence type="ECO:0000259" key="7">
    <source>
        <dbReference type="PROSITE" id="PS50850"/>
    </source>
</evidence>
<evidence type="ECO:0000256" key="1">
    <source>
        <dbReference type="ARBA" id="ARBA00004651"/>
    </source>
</evidence>
<keyword evidence="5 6" id="KW-0472">Membrane</keyword>
<evidence type="ECO:0000313" key="9">
    <source>
        <dbReference type="Proteomes" id="UP000660380"/>
    </source>
</evidence>
<keyword evidence="4 6" id="KW-1133">Transmembrane helix</keyword>
<feature type="domain" description="Major facilitator superfamily (MFS) profile" evidence="7">
    <location>
        <begin position="1"/>
        <end position="401"/>
    </location>
</feature>
<feature type="transmembrane region" description="Helical" evidence="6">
    <location>
        <begin position="77"/>
        <end position="96"/>
    </location>
</feature>
<feature type="transmembrane region" description="Helical" evidence="6">
    <location>
        <begin position="225"/>
        <end position="250"/>
    </location>
</feature>
<dbReference type="EMBL" id="JACJTA010000028">
    <property type="protein sequence ID" value="MBD2605728.1"/>
    <property type="molecule type" value="Genomic_DNA"/>
</dbReference>
<protein>
    <submittedName>
        <fullName evidence="8">MFS transporter</fullName>
    </submittedName>
</protein>
<dbReference type="PANTHER" id="PTHR23504:SF15">
    <property type="entry name" value="MAJOR FACILITATOR SUPERFAMILY (MFS) PROFILE DOMAIN-CONTAINING PROTEIN"/>
    <property type="match status" value="1"/>
</dbReference>
<dbReference type="InterPro" id="IPR036259">
    <property type="entry name" value="MFS_trans_sf"/>
</dbReference>
<organism evidence="8 9">
    <name type="scientific">Scytonema hofmannii FACHB-248</name>
    <dbReference type="NCBI Taxonomy" id="1842502"/>
    <lineage>
        <taxon>Bacteria</taxon>
        <taxon>Bacillati</taxon>
        <taxon>Cyanobacteriota</taxon>
        <taxon>Cyanophyceae</taxon>
        <taxon>Nostocales</taxon>
        <taxon>Scytonemataceae</taxon>
        <taxon>Scytonema</taxon>
    </lineage>
</organism>
<reference evidence="8 9" key="1">
    <citation type="journal article" date="2020" name="ISME J.">
        <title>Comparative genomics reveals insights into cyanobacterial evolution and habitat adaptation.</title>
        <authorList>
            <person name="Chen M.Y."/>
            <person name="Teng W.K."/>
            <person name="Zhao L."/>
            <person name="Hu C.X."/>
            <person name="Zhou Y.K."/>
            <person name="Han B.P."/>
            <person name="Song L.R."/>
            <person name="Shu W.S."/>
        </authorList>
    </citation>
    <scope>NUCLEOTIDE SEQUENCE [LARGE SCALE GENOMIC DNA]</scope>
    <source>
        <strain evidence="8 9">FACHB-248</strain>
    </source>
</reference>
<dbReference type="RefSeq" id="WP_029631113.1">
    <property type="nucleotide sequence ID" value="NZ_JACJTA010000028.1"/>
</dbReference>
<gene>
    <name evidence="8" type="ORF">H6G81_14630</name>
</gene>
<feature type="transmembrane region" description="Helical" evidence="6">
    <location>
        <begin position="290"/>
        <end position="309"/>
    </location>
</feature>
<comment type="subcellular location">
    <subcellularLocation>
        <location evidence="1">Cell membrane</location>
        <topology evidence="1">Multi-pass membrane protein</topology>
    </subcellularLocation>
</comment>
<dbReference type="PANTHER" id="PTHR23504">
    <property type="entry name" value="MAJOR FACILITATOR SUPERFAMILY DOMAIN-CONTAINING PROTEIN 10"/>
    <property type="match status" value="1"/>
</dbReference>
<keyword evidence="3 6" id="KW-0812">Transmembrane</keyword>
<feature type="transmembrane region" description="Helical" evidence="6">
    <location>
        <begin position="44"/>
        <end position="65"/>
    </location>
</feature>
<dbReference type="InterPro" id="IPR001958">
    <property type="entry name" value="Tet-R_TetA/multi-R_MdtG-like"/>
</dbReference>
<feature type="transmembrane region" description="Helical" evidence="6">
    <location>
        <begin position="176"/>
        <end position="198"/>
    </location>
</feature>
<keyword evidence="2" id="KW-0813">Transport</keyword>
<comment type="caution">
    <text evidence="8">The sequence shown here is derived from an EMBL/GenBank/DDBJ whole genome shotgun (WGS) entry which is preliminary data.</text>
</comment>
<sequence length="406" mass="43208">MSKRLFLLLACLSVVMIGFGVSLPVLPFYAKHLHAAGVPRDVLAIHITLLTSIYAFVQLIAAPFWGQWSDRVGRRPLILLGIAGSAITQVLFGFASSLTMLYVVRAVGGLLSSAMLPAATAYVSDLTAERDRAQGMAWLGTAVSVGVIAGPAFGGLTTREDLHFTLGFLNIKVENYAPPFFLAAVLMFLTLLVAFRWLPESLPSRSATVLDRQSALNWTKLGKPLLLLLGLTTLAQFGLTMFEAVFALYAQERLGYGPIQTGIVFMICGSVMAVFQIIAVSYLSRSVSAIAQVALGFALMGSGIFLLLIARSLPIVLGVVGVLAFGMALITPNLTALISERGGQHTGTVLGIQNAANSLGQVGGSMLGGILFAWQVNAPYGFAGVLLVGTGLLLGLMKKHQHRRFR</sequence>
<name>A0ABR8GSL6_9CYAN</name>
<feature type="transmembrane region" description="Helical" evidence="6">
    <location>
        <begin position="380"/>
        <end position="397"/>
    </location>
</feature>
<proteinExistence type="predicted"/>
<feature type="transmembrane region" description="Helical" evidence="6">
    <location>
        <begin position="315"/>
        <end position="334"/>
    </location>
</feature>
<dbReference type="InterPro" id="IPR020846">
    <property type="entry name" value="MFS_dom"/>
</dbReference>
<evidence type="ECO:0000256" key="5">
    <source>
        <dbReference type="ARBA" id="ARBA00023136"/>
    </source>
</evidence>
<evidence type="ECO:0000256" key="4">
    <source>
        <dbReference type="ARBA" id="ARBA00022989"/>
    </source>
</evidence>
<dbReference type="Gene3D" id="1.20.1250.20">
    <property type="entry name" value="MFS general substrate transporter like domains"/>
    <property type="match status" value="1"/>
</dbReference>
<feature type="transmembrane region" description="Helical" evidence="6">
    <location>
        <begin position="135"/>
        <end position="156"/>
    </location>
</feature>
<evidence type="ECO:0000256" key="3">
    <source>
        <dbReference type="ARBA" id="ARBA00022692"/>
    </source>
</evidence>
<dbReference type="PROSITE" id="PS50850">
    <property type="entry name" value="MFS"/>
    <property type="match status" value="1"/>
</dbReference>
<evidence type="ECO:0000313" key="8">
    <source>
        <dbReference type="EMBL" id="MBD2605728.1"/>
    </source>
</evidence>